<accession>A0ABW7WQG1</accession>
<keyword evidence="2" id="KW-1185">Reference proteome</keyword>
<organism evidence="1 2">
    <name type="scientific">Nocardia beijingensis</name>
    <dbReference type="NCBI Taxonomy" id="95162"/>
    <lineage>
        <taxon>Bacteria</taxon>
        <taxon>Bacillati</taxon>
        <taxon>Actinomycetota</taxon>
        <taxon>Actinomycetes</taxon>
        <taxon>Mycobacteriales</taxon>
        <taxon>Nocardiaceae</taxon>
        <taxon>Nocardia</taxon>
    </lineage>
</organism>
<dbReference type="Proteomes" id="UP001611450">
    <property type="component" value="Unassembled WGS sequence"/>
</dbReference>
<evidence type="ECO:0000313" key="1">
    <source>
        <dbReference type="EMBL" id="MFI2324264.1"/>
    </source>
</evidence>
<evidence type="ECO:0000313" key="2">
    <source>
        <dbReference type="Proteomes" id="UP001611450"/>
    </source>
</evidence>
<gene>
    <name evidence="1" type="ORF">ACH47G_27600</name>
</gene>
<sequence>MSSHSADRLAGRAGENGAEVFGLLRPCAHGAQKYGIDAAEWQAHLCGLCLGLRDGHGQLARATTNKDALVLSMLTEAQSGSVARVTAAPCPLRGMRRASVVTADAPGVQLATTASLLLAAAKIRDHVDDGEVAALARRPLAKAATRWHREARTGAARIGLDVEPLVAALDAQVRLEQQAQELVGVGGPAFVPESLADSAHWRSAMSSADPIDRLTAPTQLCASAFFAHTAVLADRPDNVDALREAGWHFGRIAHLADALTDYDDDAGNDRFNPLAATGTSVPEAYDLMRQSNSGLRAAVAAAELSRVPTVRWMLLDPLSAVLRRIGGGLGAFAAHTCSVSPGAEGSSRTDVRAHAHGTRHRPPTRRPGIGESLALILGAYCTGYACCADHTQPCTGERKDAWIKNCDCGDCGDCGGCDCGDCNCCDCGCDC</sequence>
<dbReference type="RefSeq" id="WP_396946441.1">
    <property type="nucleotide sequence ID" value="NZ_JBIRXV010000007.1"/>
</dbReference>
<reference evidence="1 2" key="1">
    <citation type="submission" date="2024-10" db="EMBL/GenBank/DDBJ databases">
        <title>The Natural Products Discovery Center: Release of the First 8490 Sequenced Strains for Exploring Actinobacteria Biosynthetic Diversity.</title>
        <authorList>
            <person name="Kalkreuter E."/>
            <person name="Kautsar S.A."/>
            <person name="Yang D."/>
            <person name="Bader C.D."/>
            <person name="Teijaro C.N."/>
            <person name="Fluegel L."/>
            <person name="Davis C.M."/>
            <person name="Simpson J.R."/>
            <person name="Lauterbach L."/>
            <person name="Steele A.D."/>
            <person name="Gui C."/>
            <person name="Meng S."/>
            <person name="Li G."/>
            <person name="Viehrig K."/>
            <person name="Ye F."/>
            <person name="Su P."/>
            <person name="Kiefer A.F."/>
            <person name="Nichols A."/>
            <person name="Cepeda A.J."/>
            <person name="Yan W."/>
            <person name="Fan B."/>
            <person name="Jiang Y."/>
            <person name="Adhikari A."/>
            <person name="Zheng C.-J."/>
            <person name="Schuster L."/>
            <person name="Cowan T.M."/>
            <person name="Smanski M.J."/>
            <person name="Chevrette M.G."/>
            <person name="De Carvalho L.P.S."/>
            <person name="Shen B."/>
        </authorList>
    </citation>
    <scope>NUCLEOTIDE SEQUENCE [LARGE SCALE GENOMIC DNA]</scope>
    <source>
        <strain evidence="1 2">NPDC019626</strain>
    </source>
</reference>
<protein>
    <submittedName>
        <fullName evidence="1">DUF5685 family protein</fullName>
    </submittedName>
</protein>
<dbReference type="EMBL" id="JBIRXV010000007">
    <property type="protein sequence ID" value="MFI2324264.1"/>
    <property type="molecule type" value="Genomic_DNA"/>
</dbReference>
<proteinExistence type="predicted"/>
<dbReference type="InterPro" id="IPR043740">
    <property type="entry name" value="DUF5685"/>
</dbReference>
<dbReference type="Pfam" id="PF18937">
    <property type="entry name" value="DUF5685"/>
    <property type="match status" value="1"/>
</dbReference>
<comment type="caution">
    <text evidence="1">The sequence shown here is derived from an EMBL/GenBank/DDBJ whole genome shotgun (WGS) entry which is preliminary data.</text>
</comment>
<name>A0ABW7WQG1_9NOCA</name>